<dbReference type="RefSeq" id="WP_068528865.1">
    <property type="nucleotide sequence ID" value="NZ_LVJH01000003.1"/>
</dbReference>
<feature type="transmembrane region" description="Helical" evidence="7">
    <location>
        <begin position="20"/>
        <end position="40"/>
    </location>
</feature>
<proteinExistence type="inferred from homology"/>
<keyword evidence="11" id="KW-1185">Reference proteome</keyword>
<evidence type="ECO:0000256" key="7">
    <source>
        <dbReference type="SAM" id="Phobius"/>
    </source>
</evidence>
<evidence type="ECO:0000256" key="5">
    <source>
        <dbReference type="ARBA" id="ARBA00029447"/>
    </source>
</evidence>
<dbReference type="SMART" id="SM00283">
    <property type="entry name" value="MA"/>
    <property type="match status" value="1"/>
</dbReference>
<evidence type="ECO:0000256" key="1">
    <source>
        <dbReference type="ARBA" id="ARBA00004236"/>
    </source>
</evidence>
<dbReference type="GO" id="GO:0016301">
    <property type="term" value="F:kinase activity"/>
    <property type="evidence" value="ECO:0007669"/>
    <property type="project" value="UniProtKB-KW"/>
</dbReference>
<keyword evidence="10" id="KW-0808">Transferase</keyword>
<sequence length="687" mass="75708">MNKIHNKIHGLRFKSIGMKLFVIMFCAIVGLSTILGLSSYQLSKGIIKDEVSLASSQAIVQAADKLDFLFLQYESLSKQLAVDSELKRDLESINQAGIGTLQKHNLEEKVRSKLSSISGSDSRLLGVRLVKESLVEVDSYKSSGINGVRTDDDIQAKMKQIKNAKGQIVWFPTSKKGFFNSYAEPTLTMGRLLRNMNQPEAEYIMLFEIKEKAIAEMLSNLKIGLSGQVEVITDSNRIVHAKDNALLEAQSFVQINKNVEDDETSFTADNENGVQQLVVYKTLDTTKWTMMGYAPLSDFVKGTNQLLYVTMIVILIAVMFALLIGYYVIRNLSRPLAKLCNLMEEGEKGNLQVRTTFHSEDEIGRLGSSFNQMMKQIGVLVDQTNRSAQEVLETADELAQVSKGTSLSAGEIATASREIAVGASDLAMEAESENVLVEHIAEKIHKVLASNSAMEQAANRVLQVSGQGTAYMDQLVHKTDIIVDMNRTIVNHAETLKKSTYSIQKILELMSDITQQTNVLSMNATIEAARAGAAGRGFMVVADEIRNLADGSKQSILTVAEITDEIWRGIEHTTSSLNEVSPVMAEQMVSVKEAATIFQSVKQQMDEFLAEIDKSSVSVKELIESQQLLSVSISSVSAVVEETSASTEEVASMSSQQYVVSEQLVGLSNRLEEISKTFKHSLMKFKT</sequence>
<dbReference type="PANTHER" id="PTHR32089">
    <property type="entry name" value="METHYL-ACCEPTING CHEMOTAXIS PROTEIN MCPB"/>
    <property type="match status" value="1"/>
</dbReference>
<keyword evidence="7" id="KW-1133">Transmembrane helix</keyword>
<evidence type="ECO:0000313" key="11">
    <source>
        <dbReference type="Proteomes" id="UP000076967"/>
    </source>
</evidence>
<evidence type="ECO:0000256" key="2">
    <source>
        <dbReference type="ARBA" id="ARBA00022475"/>
    </source>
</evidence>
<comment type="subcellular location">
    <subcellularLocation>
        <location evidence="1">Cell membrane</location>
    </subcellularLocation>
</comment>
<protein>
    <submittedName>
        <fullName evidence="10">Histidine kinase</fullName>
    </submittedName>
</protein>
<feature type="transmembrane region" description="Helical" evidence="7">
    <location>
        <begin position="306"/>
        <end position="329"/>
    </location>
</feature>
<dbReference type="CDD" id="cd06225">
    <property type="entry name" value="HAMP"/>
    <property type="match status" value="1"/>
</dbReference>
<feature type="domain" description="HAMP" evidence="9">
    <location>
        <begin position="330"/>
        <end position="382"/>
    </location>
</feature>
<dbReference type="GO" id="GO:0005886">
    <property type="term" value="C:plasma membrane"/>
    <property type="evidence" value="ECO:0007669"/>
    <property type="project" value="UniProtKB-SubCell"/>
</dbReference>
<accession>A0A168N427</accession>
<dbReference type="STRING" id="494026.PGLA_03700"/>
<reference evidence="10 11" key="1">
    <citation type="submission" date="2016-03" db="EMBL/GenBank/DDBJ databases">
        <title>Draft genome sequence of Paenibacillus glacialis DSM 22343.</title>
        <authorList>
            <person name="Shin S.-K."/>
            <person name="Yi H."/>
        </authorList>
    </citation>
    <scope>NUCLEOTIDE SEQUENCE [LARGE SCALE GENOMIC DNA]</scope>
    <source>
        <strain evidence="10 11">DSM 22343</strain>
    </source>
</reference>
<keyword evidence="7" id="KW-0812">Transmembrane</keyword>
<name>A0A168N427_9BACL</name>
<dbReference type="InterPro" id="IPR004089">
    <property type="entry name" value="MCPsignal_dom"/>
</dbReference>
<keyword evidence="4 6" id="KW-0807">Transducer</keyword>
<dbReference type="Gene3D" id="3.30.450.20">
    <property type="entry name" value="PAS domain"/>
    <property type="match status" value="1"/>
</dbReference>
<keyword evidence="2" id="KW-1003">Cell membrane</keyword>
<evidence type="ECO:0000313" key="10">
    <source>
        <dbReference type="EMBL" id="OAB45366.1"/>
    </source>
</evidence>
<dbReference type="OrthoDB" id="9760371at2"/>
<organism evidence="10 11">
    <name type="scientific">Paenibacillus glacialis</name>
    <dbReference type="NCBI Taxonomy" id="494026"/>
    <lineage>
        <taxon>Bacteria</taxon>
        <taxon>Bacillati</taxon>
        <taxon>Bacillota</taxon>
        <taxon>Bacilli</taxon>
        <taxon>Bacillales</taxon>
        <taxon>Paenibacillaceae</taxon>
        <taxon>Paenibacillus</taxon>
    </lineage>
</organism>
<dbReference type="Gene3D" id="6.10.340.10">
    <property type="match status" value="1"/>
</dbReference>
<evidence type="ECO:0000256" key="4">
    <source>
        <dbReference type="ARBA" id="ARBA00023224"/>
    </source>
</evidence>
<evidence type="ECO:0000256" key="3">
    <source>
        <dbReference type="ARBA" id="ARBA00023136"/>
    </source>
</evidence>
<dbReference type="EMBL" id="LVJH01000003">
    <property type="protein sequence ID" value="OAB45366.1"/>
    <property type="molecule type" value="Genomic_DNA"/>
</dbReference>
<dbReference type="PROSITE" id="PS50885">
    <property type="entry name" value="HAMP"/>
    <property type="match status" value="1"/>
</dbReference>
<dbReference type="Proteomes" id="UP000076967">
    <property type="component" value="Unassembled WGS sequence"/>
</dbReference>
<dbReference type="InterPro" id="IPR003660">
    <property type="entry name" value="HAMP_dom"/>
</dbReference>
<dbReference type="Gene3D" id="1.10.287.950">
    <property type="entry name" value="Methyl-accepting chemotaxis protein"/>
    <property type="match status" value="1"/>
</dbReference>
<comment type="caution">
    <text evidence="10">The sequence shown here is derived from an EMBL/GenBank/DDBJ whole genome shotgun (WGS) entry which is preliminary data.</text>
</comment>
<evidence type="ECO:0000259" key="9">
    <source>
        <dbReference type="PROSITE" id="PS50885"/>
    </source>
</evidence>
<gene>
    <name evidence="10" type="ORF">PGLA_03700</name>
</gene>
<dbReference type="Pfam" id="PF00672">
    <property type="entry name" value="HAMP"/>
    <property type="match status" value="1"/>
</dbReference>
<keyword evidence="10" id="KW-0418">Kinase</keyword>
<dbReference type="PANTHER" id="PTHR32089:SF112">
    <property type="entry name" value="LYSOZYME-LIKE PROTEIN-RELATED"/>
    <property type="match status" value="1"/>
</dbReference>
<dbReference type="Pfam" id="PF00015">
    <property type="entry name" value="MCPsignal"/>
    <property type="match status" value="1"/>
</dbReference>
<dbReference type="SMART" id="SM00304">
    <property type="entry name" value="HAMP"/>
    <property type="match status" value="1"/>
</dbReference>
<dbReference type="AlphaFoldDB" id="A0A168N427"/>
<dbReference type="PROSITE" id="PS50111">
    <property type="entry name" value="CHEMOTAXIS_TRANSDUC_2"/>
    <property type="match status" value="1"/>
</dbReference>
<comment type="similarity">
    <text evidence="5">Belongs to the methyl-accepting chemotaxis (MCP) protein family.</text>
</comment>
<evidence type="ECO:0000256" key="6">
    <source>
        <dbReference type="PROSITE-ProRule" id="PRU00284"/>
    </source>
</evidence>
<evidence type="ECO:0000259" key="8">
    <source>
        <dbReference type="PROSITE" id="PS50111"/>
    </source>
</evidence>
<feature type="domain" description="Methyl-accepting transducer" evidence="8">
    <location>
        <begin position="408"/>
        <end position="651"/>
    </location>
</feature>
<dbReference type="SUPFAM" id="SSF58104">
    <property type="entry name" value="Methyl-accepting chemotaxis protein (MCP) signaling domain"/>
    <property type="match status" value="1"/>
</dbReference>
<dbReference type="GO" id="GO:0007165">
    <property type="term" value="P:signal transduction"/>
    <property type="evidence" value="ECO:0007669"/>
    <property type="project" value="UniProtKB-KW"/>
</dbReference>
<keyword evidence="3 7" id="KW-0472">Membrane</keyword>